<name>A0A8D6U1H4_STRTR</name>
<evidence type="ECO:0000256" key="1">
    <source>
        <dbReference type="SAM" id="MobiDB-lite"/>
    </source>
</evidence>
<evidence type="ECO:0000313" key="3">
    <source>
        <dbReference type="EMBL" id="CAD0136354.1"/>
    </source>
</evidence>
<evidence type="ECO:0000313" key="4">
    <source>
        <dbReference type="Proteomes" id="UP000509833"/>
    </source>
</evidence>
<dbReference type="Proteomes" id="UP000509833">
    <property type="component" value="Chromosome"/>
</dbReference>
<evidence type="ECO:0000256" key="2">
    <source>
        <dbReference type="SAM" id="Phobius"/>
    </source>
</evidence>
<feature type="compositionally biased region" description="Polar residues" evidence="1">
    <location>
        <begin position="87"/>
        <end position="97"/>
    </location>
</feature>
<dbReference type="RefSeq" id="WP_179974264.1">
    <property type="nucleotide sequence ID" value="NZ_JAHDUR010000010.1"/>
</dbReference>
<reference evidence="3 4" key="1">
    <citation type="submission" date="2020-06" db="EMBL/GenBank/DDBJ databases">
        <authorList>
            <person name="Chuat V."/>
        </authorList>
    </citation>
    <scope>NUCLEOTIDE SEQUENCE [LARGE SCALE GENOMIC DNA]</scope>
    <source>
        <strain evidence="3">STH_CIRM_336</strain>
    </source>
</reference>
<proteinExistence type="predicted"/>
<feature type="transmembrane region" description="Helical" evidence="2">
    <location>
        <begin position="16"/>
        <end position="44"/>
    </location>
</feature>
<sequence length="355" mass="39494">MEKIKDLWKNTKWFKILVFITCISLLFILWPITLISGLIMYGYALYSVVKSKIRGQYTKFKPKTSFILATSLIFISIIGCIVTPDTTNTDSKSETTPKVTKTSQSITSSSSKKEKQASQKKDTTKKETSVASKPIETTPDKLVEKINNGTLKSGEKYHFVGEMMRSDNWSTDSSGNYTVYVKAPEQASIAGMSLYADEHDAERWTDGTQVDFVVNIKNVDLNGYKVLMPVVKTSKILSGGTTKEQKDSIKENDYYDALSSAAQTVNTSLGTNAIDSIDRGYSYPAANVNLNIVFASYSNMEIKSLVQTLNESLVKIAHSKGVDNPQFHYYISGVEIGENRSIMDPSKVKFNSNLK</sequence>
<keyword evidence="2" id="KW-1133">Transmembrane helix</keyword>
<feature type="compositionally biased region" description="Basic and acidic residues" evidence="1">
    <location>
        <begin position="111"/>
        <end position="128"/>
    </location>
</feature>
<keyword evidence="2" id="KW-0472">Membrane</keyword>
<feature type="region of interest" description="Disordered" evidence="1">
    <location>
        <begin position="87"/>
        <end position="138"/>
    </location>
</feature>
<feature type="transmembrane region" description="Helical" evidence="2">
    <location>
        <begin position="65"/>
        <end position="84"/>
    </location>
</feature>
<dbReference type="EMBL" id="LR822017">
    <property type="protein sequence ID" value="CAD0136354.1"/>
    <property type="molecule type" value="Genomic_DNA"/>
</dbReference>
<gene>
    <name evidence="3" type="ORF">STHERMO_0422</name>
</gene>
<accession>A0A8D6U1H4</accession>
<dbReference type="AlphaFoldDB" id="A0A8D6U1H4"/>
<feature type="compositionally biased region" description="Low complexity" evidence="1">
    <location>
        <begin position="98"/>
        <end position="110"/>
    </location>
</feature>
<keyword evidence="2" id="KW-0812">Transmembrane</keyword>
<organism evidence="3 4">
    <name type="scientific">Streptococcus thermophilus</name>
    <dbReference type="NCBI Taxonomy" id="1308"/>
    <lineage>
        <taxon>Bacteria</taxon>
        <taxon>Bacillati</taxon>
        <taxon>Bacillota</taxon>
        <taxon>Bacilli</taxon>
        <taxon>Lactobacillales</taxon>
        <taxon>Streptococcaceae</taxon>
        <taxon>Streptococcus</taxon>
    </lineage>
</organism>
<protein>
    <submittedName>
        <fullName evidence="3">Uncharacterized protein</fullName>
    </submittedName>
</protein>